<comment type="subcellular location">
    <subcellularLocation>
        <location evidence="1">Secreted</location>
    </subcellularLocation>
</comment>
<dbReference type="OrthoDB" id="9907178at2759"/>
<evidence type="ECO:0000256" key="1">
    <source>
        <dbReference type="ARBA" id="ARBA00004613"/>
    </source>
</evidence>
<dbReference type="Proteomes" id="UP000297703">
    <property type="component" value="Unassembled WGS sequence"/>
</dbReference>
<feature type="domain" description="UPAR/Ly6" evidence="6">
    <location>
        <begin position="116"/>
        <end position="186"/>
    </location>
</feature>
<keyword evidence="5" id="KW-0732">Signal</keyword>
<evidence type="ECO:0000256" key="2">
    <source>
        <dbReference type="ARBA" id="ARBA00006570"/>
    </source>
</evidence>
<dbReference type="AlphaFoldDB" id="A0A4D9DRF8"/>
<feature type="domain" description="Phospholipase A2 inhibitor N-terminal" evidence="7">
    <location>
        <begin position="21"/>
        <end position="102"/>
    </location>
</feature>
<reference evidence="8 9" key="1">
    <citation type="submission" date="2019-04" db="EMBL/GenBank/DDBJ databases">
        <title>Draft genome of the big-headed turtle Platysternon megacephalum.</title>
        <authorList>
            <person name="Gong S."/>
        </authorList>
    </citation>
    <scope>NUCLEOTIDE SEQUENCE [LARGE SCALE GENOMIC DNA]</scope>
    <source>
        <strain evidence="8">DO16091913</strain>
        <tissue evidence="8">Muscle</tissue>
    </source>
</reference>
<name>A0A4D9DRF8_9SAUR</name>
<feature type="signal peptide" evidence="5">
    <location>
        <begin position="1"/>
        <end position="19"/>
    </location>
</feature>
<dbReference type="InterPro" id="IPR050918">
    <property type="entry name" value="CNF-like_PLA2_Inhibitor"/>
</dbReference>
<evidence type="ECO:0000259" key="7">
    <source>
        <dbReference type="Pfam" id="PF02988"/>
    </source>
</evidence>
<dbReference type="PANTHER" id="PTHR20914">
    <property type="entry name" value="LY6/PLAUR DOMAIN-CONTAINING PROTEIN 8"/>
    <property type="match status" value="1"/>
</dbReference>
<feature type="chain" id="PRO_5020032306" evidence="5">
    <location>
        <begin position="20"/>
        <end position="224"/>
    </location>
</feature>
<keyword evidence="3" id="KW-0964">Secreted</keyword>
<evidence type="ECO:0000313" key="9">
    <source>
        <dbReference type="Proteomes" id="UP000297703"/>
    </source>
</evidence>
<dbReference type="InterPro" id="IPR016054">
    <property type="entry name" value="LY6_UPA_recep-like"/>
</dbReference>
<evidence type="ECO:0000256" key="5">
    <source>
        <dbReference type="SAM" id="SignalP"/>
    </source>
</evidence>
<dbReference type="GO" id="GO:0004859">
    <property type="term" value="F:phospholipase inhibitor activity"/>
    <property type="evidence" value="ECO:0007669"/>
    <property type="project" value="InterPro"/>
</dbReference>
<dbReference type="Pfam" id="PF00021">
    <property type="entry name" value="UPAR_LY6"/>
    <property type="match status" value="1"/>
</dbReference>
<gene>
    <name evidence="8" type="ORF">DR999_PMT20718</name>
</gene>
<evidence type="ECO:0000313" key="8">
    <source>
        <dbReference type="EMBL" id="TFJ97443.1"/>
    </source>
</evidence>
<dbReference type="GO" id="GO:0005576">
    <property type="term" value="C:extracellular region"/>
    <property type="evidence" value="ECO:0007669"/>
    <property type="project" value="UniProtKB-SubCell"/>
</dbReference>
<dbReference type="EMBL" id="QXTE01000495">
    <property type="protein sequence ID" value="TFJ97443.1"/>
    <property type="molecule type" value="Genomic_DNA"/>
</dbReference>
<dbReference type="InterPro" id="IPR045860">
    <property type="entry name" value="Snake_toxin-like_sf"/>
</dbReference>
<reference evidence="8 9" key="2">
    <citation type="submission" date="2019-04" db="EMBL/GenBank/DDBJ databases">
        <title>The genome sequence of big-headed turtle.</title>
        <authorList>
            <person name="Gong S."/>
        </authorList>
    </citation>
    <scope>NUCLEOTIDE SEQUENCE [LARGE SCALE GENOMIC DNA]</scope>
    <source>
        <strain evidence="8">DO16091913</strain>
        <tissue evidence="8">Muscle</tissue>
    </source>
</reference>
<dbReference type="PANTHER" id="PTHR20914:SF30">
    <property type="entry name" value="LY6_PLAUR DOMAIN CONTAINING 9"/>
    <property type="match status" value="1"/>
</dbReference>
<evidence type="ECO:0000256" key="4">
    <source>
        <dbReference type="ARBA" id="ARBA00023157"/>
    </source>
</evidence>
<dbReference type="InterPro" id="IPR004126">
    <property type="entry name" value="PLipase_A2_inh_N"/>
</dbReference>
<dbReference type="GO" id="GO:0030154">
    <property type="term" value="P:cell differentiation"/>
    <property type="evidence" value="ECO:0007669"/>
    <property type="project" value="UniProtKB-ARBA"/>
</dbReference>
<evidence type="ECO:0000256" key="3">
    <source>
        <dbReference type="ARBA" id="ARBA00022525"/>
    </source>
</evidence>
<accession>A0A4D9DRF8</accession>
<dbReference type="STRING" id="55544.A0A4D9DRF8"/>
<evidence type="ECO:0000259" key="6">
    <source>
        <dbReference type="Pfam" id="PF00021"/>
    </source>
</evidence>
<dbReference type="Gene3D" id="2.10.60.10">
    <property type="entry name" value="CD59"/>
    <property type="match status" value="2"/>
</dbReference>
<comment type="caution">
    <text evidence="8">The sequence shown here is derived from an EMBL/GenBank/DDBJ whole genome shotgun (WGS) entry which is preliminary data.</text>
</comment>
<dbReference type="Pfam" id="PF02988">
    <property type="entry name" value="PLA2_inh"/>
    <property type="match status" value="1"/>
</dbReference>
<keyword evidence="9" id="KW-1185">Reference proteome</keyword>
<protein>
    <submittedName>
        <fullName evidence="8">Complement C1r-B subcomponent-like</fullName>
    </submittedName>
</protein>
<keyword evidence="4" id="KW-1015">Disulfide bond</keyword>
<organism evidence="8 9">
    <name type="scientific">Platysternon megacephalum</name>
    <name type="common">big-headed turtle</name>
    <dbReference type="NCBI Taxonomy" id="55544"/>
    <lineage>
        <taxon>Eukaryota</taxon>
        <taxon>Metazoa</taxon>
        <taxon>Chordata</taxon>
        <taxon>Craniata</taxon>
        <taxon>Vertebrata</taxon>
        <taxon>Euteleostomi</taxon>
        <taxon>Archelosauria</taxon>
        <taxon>Testudinata</taxon>
        <taxon>Testudines</taxon>
        <taxon>Cryptodira</taxon>
        <taxon>Durocryptodira</taxon>
        <taxon>Testudinoidea</taxon>
        <taxon>Platysternidae</taxon>
        <taxon>Platysternon</taxon>
    </lineage>
</organism>
<dbReference type="CDD" id="cd23572">
    <property type="entry name" value="TFP_LU_ECD_PINLYP_rpt2"/>
    <property type="match status" value="1"/>
</dbReference>
<comment type="similarity">
    <text evidence="2">Belongs to the CNF-like-inhibitor family.</text>
</comment>
<sequence length="224" mass="23257">MKTPLLFCLLSALLETGTCVSCEVCFSTHDSCTGRVEVCSERMNFCGIITSETVVGEIKTPTFVKGCVSSSQCGLSPLFMTFGNGISVSTNIACCMGQACKTASVTVPPANTTLNGQHCPACYSVFSHHCSEEIIDCTGAQTQCIHISGTVKSGGTTVHTTMKGCATESACTNIEGFNRGFAGISVDLTTAECRPAFRVASMGPEPAGLVLPALVTVLLANVLS</sequence>
<proteinExistence type="inferred from homology"/>
<dbReference type="CDD" id="cd23588">
    <property type="entry name" value="TFP_LU_ECD_PLIG"/>
    <property type="match status" value="1"/>
</dbReference>
<dbReference type="SUPFAM" id="SSF57302">
    <property type="entry name" value="Snake toxin-like"/>
    <property type="match status" value="2"/>
</dbReference>